<gene>
    <name evidence="3" type="ORF">I553_0289</name>
</gene>
<organism evidence="3">
    <name type="scientific">Mycobacterium xenopi 4042</name>
    <dbReference type="NCBI Taxonomy" id="1299334"/>
    <lineage>
        <taxon>Bacteria</taxon>
        <taxon>Bacillati</taxon>
        <taxon>Actinomycetota</taxon>
        <taxon>Actinomycetes</taxon>
        <taxon>Mycobacteriales</taxon>
        <taxon>Mycobacteriaceae</taxon>
        <taxon>Mycobacterium</taxon>
    </lineage>
</organism>
<evidence type="ECO:0000256" key="1">
    <source>
        <dbReference type="ARBA" id="ARBA00010652"/>
    </source>
</evidence>
<dbReference type="EMBL" id="JAOB01000093">
    <property type="protein sequence ID" value="EUA07047.1"/>
    <property type="molecule type" value="Genomic_DNA"/>
</dbReference>
<comment type="caution">
    <text evidence="3">The sequence shown here is derived from an EMBL/GenBank/DDBJ whole genome shotgun (WGS) entry which is preliminary data.</text>
</comment>
<proteinExistence type="inferred from homology"/>
<dbReference type="Pfam" id="PF00823">
    <property type="entry name" value="PPE"/>
    <property type="match status" value="1"/>
</dbReference>
<dbReference type="InterPro" id="IPR000030">
    <property type="entry name" value="PPE_dom"/>
</dbReference>
<dbReference type="SUPFAM" id="SSF140459">
    <property type="entry name" value="PE/PPE dimer-like"/>
    <property type="match status" value="1"/>
</dbReference>
<name>X7YIM2_MYCXE</name>
<feature type="domain" description="PPE" evidence="2">
    <location>
        <begin position="56"/>
        <end position="164"/>
    </location>
</feature>
<reference evidence="3" key="1">
    <citation type="submission" date="2014-01" db="EMBL/GenBank/DDBJ databases">
        <authorList>
            <person name="Brown-Elliot B."/>
            <person name="Wallace R."/>
            <person name="Lenaerts A."/>
            <person name="Ordway D."/>
            <person name="DeGroote M.A."/>
            <person name="Parker T."/>
            <person name="Sizemore C."/>
            <person name="Tallon L.J."/>
            <person name="Sadzewicz L.K."/>
            <person name="Sengamalay N."/>
            <person name="Fraser C.M."/>
            <person name="Hine E."/>
            <person name="Shefchek K.A."/>
            <person name="Das S.P."/>
            <person name="Tettelin H."/>
        </authorList>
    </citation>
    <scope>NUCLEOTIDE SEQUENCE [LARGE SCALE GENOMIC DNA]</scope>
    <source>
        <strain evidence="3">4042</strain>
    </source>
</reference>
<dbReference type="AlphaFoldDB" id="X7YIM2"/>
<accession>X7YIM2</accession>
<dbReference type="PATRIC" id="fig|1299334.3.peg.9879"/>
<dbReference type="PANTHER" id="PTHR46766:SF1">
    <property type="entry name" value="GLUTAMINE-RICH PROTEIN 2"/>
    <property type="match status" value="1"/>
</dbReference>
<evidence type="ECO:0000313" key="3">
    <source>
        <dbReference type="EMBL" id="EUA07047.1"/>
    </source>
</evidence>
<sequence length="211" mass="21853">MDGLAAGGAFGAAEQRPRPWPIAGVRGRVDLAEHRVQPGSRRVDRASGRRAGRGVGGATADAYIAAHAPYLAWLEQASADAAAAAAQHEAAAAAYSTALAAMPTLAELAANHATHAVLVATNFFGINTIPIALNEADYVRMWMQAATVMGTYDAVSAAALTAVPPTPPAPEIVKSNALTTLADQGSREDRRISSSGWMGLSSSFFRPNFAI</sequence>
<evidence type="ECO:0000259" key="2">
    <source>
        <dbReference type="Pfam" id="PF00823"/>
    </source>
</evidence>
<protein>
    <submittedName>
        <fullName evidence="3">PPE family protein</fullName>
    </submittedName>
</protein>
<comment type="similarity">
    <text evidence="1">Belongs to the mycobacterial PPE family.</text>
</comment>
<dbReference type="GO" id="GO:0052572">
    <property type="term" value="P:response to host immune response"/>
    <property type="evidence" value="ECO:0007669"/>
    <property type="project" value="TreeGrafter"/>
</dbReference>
<dbReference type="Gene3D" id="1.20.1260.20">
    <property type="entry name" value="PPE superfamily"/>
    <property type="match status" value="1"/>
</dbReference>
<dbReference type="InterPro" id="IPR038332">
    <property type="entry name" value="PPE_sf"/>
</dbReference>
<dbReference type="PANTHER" id="PTHR46766">
    <property type="entry name" value="GLUTAMINE-RICH PROTEIN 2"/>
    <property type="match status" value="1"/>
</dbReference>